<comment type="similarity">
    <text evidence="1 3">Belongs to the 5'-nucleotidase family.</text>
</comment>
<evidence type="ECO:0000256" key="3">
    <source>
        <dbReference type="RuleBase" id="RU362119"/>
    </source>
</evidence>
<feature type="domain" description="5'-Nucleotidase C-terminal" evidence="5">
    <location>
        <begin position="345"/>
        <end position="532"/>
    </location>
</feature>
<dbReference type="GO" id="GO:0046872">
    <property type="term" value="F:metal ion binding"/>
    <property type="evidence" value="ECO:0007669"/>
    <property type="project" value="InterPro"/>
</dbReference>
<reference evidence="8 9" key="1">
    <citation type="submission" date="2021-03" db="EMBL/GenBank/DDBJ databases">
        <title>Pseudidiomarina terrestris, a new bacterium isolated from saline soil.</title>
        <authorList>
            <person name="Galisteo C."/>
            <person name="De La Haba R."/>
            <person name="Sanchez-Porro C."/>
            <person name="Ventosa A."/>
        </authorList>
    </citation>
    <scope>NUCLEOTIDE SEQUENCE [LARGE SCALE GENOMIC DNA]</scope>
    <source>
        <strain evidence="6 9">1APP75-32.1</strain>
        <strain evidence="8">1APR75-15</strain>
        <strain evidence="7">1ASR75-15</strain>
    </source>
</reference>
<dbReference type="RefSeq" id="WP_301773936.1">
    <property type="nucleotide sequence ID" value="NZ_JAGGJB010000001.1"/>
</dbReference>
<dbReference type="InterPro" id="IPR006179">
    <property type="entry name" value="5_nucleotidase/apyrase"/>
</dbReference>
<dbReference type="GO" id="GO:0009166">
    <property type="term" value="P:nucleotide catabolic process"/>
    <property type="evidence" value="ECO:0007669"/>
    <property type="project" value="InterPro"/>
</dbReference>
<dbReference type="EMBL" id="JAGGJB010000001">
    <property type="protein sequence ID" value="MDN7123695.1"/>
    <property type="molecule type" value="Genomic_DNA"/>
</dbReference>
<keyword evidence="3" id="KW-0378">Hydrolase</keyword>
<dbReference type="PANTHER" id="PTHR11575">
    <property type="entry name" value="5'-NUCLEOTIDASE-RELATED"/>
    <property type="match status" value="1"/>
</dbReference>
<keyword evidence="3" id="KW-0547">Nucleotide-binding</keyword>
<dbReference type="EMBL" id="JAGGJC010000001">
    <property type="protein sequence ID" value="MDN7128581.1"/>
    <property type="molecule type" value="Genomic_DNA"/>
</dbReference>
<dbReference type="PROSITE" id="PS00785">
    <property type="entry name" value="5_NUCLEOTIDASE_1"/>
    <property type="match status" value="1"/>
</dbReference>
<sequence length="579" mass="63559">MPKQGSHTTTLRIMETSDVHGQLLSYDYFAQAEQPGMGLLATAELIQQARAEQPLHVLIENGDLIQGSALTDWAVAEFPITSSTHPVIRLLNALQYDVANLGNHEFNFGLDYLAHTYRDAEFPVISSNLNLLQNAPDELHQRLRKIGWVKREVTTDAGQSIPLEIAVIGVLPPQIMQWDQQHLEHQVTVNDMLTSAQAAALQAREQGADVVVLAAHTGMPKDTANPENKEQTGWLLAGISDIDAILLGHQHEIFPGTEVYDLLPEVDSSKGTVRGVPAVQPGVYGSHLGLIDLQLTYDFAEQRWQVSDFVVESRPVTEQGATNPRLLELVADAHQATLQFVEQPVGQTAQPLSYKTARWRPSSAVQFVQRAQAWQAEQLIKANDLPSLPLLSAAAPFDAAYAAEESATHIAAGEITRGAIGDLYRYPNTLDVVKVNGAQLRAWLERSAESFTSVANLDEGDPSCWELIDRDVPHYNFDTILGVSYAIDVRKAVGQRIVELSYAGQVVSDDQEFYVATNNYRANGGGNFPHLDGQTVVARGADMLADVLLGYIGSLPERRYTKDLEQHWKVIGIGCGGRI</sequence>
<gene>
    <name evidence="6" type="ORF">J6I90_02250</name>
    <name evidence="7" type="ORF">J6I92_01660</name>
</gene>
<dbReference type="InterPro" id="IPR029052">
    <property type="entry name" value="Metallo-depent_PP-like"/>
</dbReference>
<dbReference type="AlphaFoldDB" id="A0AAW7QTX4"/>
<evidence type="ECO:0000256" key="2">
    <source>
        <dbReference type="ARBA" id="ARBA00022729"/>
    </source>
</evidence>
<proteinExistence type="inferred from homology"/>
<feature type="domain" description="Calcineurin-like phosphoesterase" evidence="4">
    <location>
        <begin position="11"/>
        <end position="252"/>
    </location>
</feature>
<dbReference type="Proteomes" id="UP001169492">
    <property type="component" value="Unassembled WGS sequence"/>
</dbReference>
<dbReference type="GO" id="GO:0000166">
    <property type="term" value="F:nucleotide binding"/>
    <property type="evidence" value="ECO:0007669"/>
    <property type="project" value="UniProtKB-KW"/>
</dbReference>
<dbReference type="Gene3D" id="3.60.21.10">
    <property type="match status" value="1"/>
</dbReference>
<evidence type="ECO:0000313" key="8">
    <source>
        <dbReference type="Proteomes" id="UP001169491"/>
    </source>
</evidence>
<dbReference type="InterPro" id="IPR008334">
    <property type="entry name" value="5'-Nucleotdase_C"/>
</dbReference>
<dbReference type="Pfam" id="PF02872">
    <property type="entry name" value="5_nucleotid_C"/>
    <property type="match status" value="1"/>
</dbReference>
<keyword evidence="2" id="KW-0732">Signal</keyword>
<dbReference type="Proteomes" id="UP001169491">
    <property type="component" value="Unassembled WGS sequence"/>
</dbReference>
<evidence type="ECO:0000259" key="4">
    <source>
        <dbReference type="Pfam" id="PF00149"/>
    </source>
</evidence>
<keyword evidence="8" id="KW-1185">Reference proteome</keyword>
<dbReference type="Gene3D" id="3.90.780.10">
    <property type="entry name" value="5'-Nucleotidase, C-terminal domain"/>
    <property type="match status" value="1"/>
</dbReference>
<evidence type="ECO:0000313" key="7">
    <source>
        <dbReference type="EMBL" id="MDN7128581.1"/>
    </source>
</evidence>
<evidence type="ECO:0000313" key="6">
    <source>
        <dbReference type="EMBL" id="MDN7123695.1"/>
    </source>
</evidence>
<dbReference type="GO" id="GO:0016788">
    <property type="term" value="F:hydrolase activity, acting on ester bonds"/>
    <property type="evidence" value="ECO:0007669"/>
    <property type="project" value="InterPro"/>
</dbReference>
<accession>A0AAW7QTX4</accession>
<dbReference type="PRINTS" id="PR01607">
    <property type="entry name" value="APYRASEFAMLY"/>
</dbReference>
<dbReference type="PROSITE" id="PS00786">
    <property type="entry name" value="5_NUCLEOTIDASE_2"/>
    <property type="match status" value="1"/>
</dbReference>
<dbReference type="InterPro" id="IPR006146">
    <property type="entry name" value="5'-Nucleotdase_CS"/>
</dbReference>
<dbReference type="InterPro" id="IPR036907">
    <property type="entry name" value="5'-Nucleotdase_C_sf"/>
</dbReference>
<evidence type="ECO:0000256" key="1">
    <source>
        <dbReference type="ARBA" id="ARBA00006654"/>
    </source>
</evidence>
<name>A0AAW7QTX4_9GAMM</name>
<evidence type="ECO:0000259" key="5">
    <source>
        <dbReference type="Pfam" id="PF02872"/>
    </source>
</evidence>
<organism evidence="6 9">
    <name type="scientific">Pseudidiomarina terrestris</name>
    <dbReference type="NCBI Taxonomy" id="2820060"/>
    <lineage>
        <taxon>Bacteria</taxon>
        <taxon>Pseudomonadati</taxon>
        <taxon>Pseudomonadota</taxon>
        <taxon>Gammaproteobacteria</taxon>
        <taxon>Alteromonadales</taxon>
        <taxon>Idiomarinaceae</taxon>
        <taxon>Pseudidiomarina</taxon>
    </lineage>
</organism>
<dbReference type="SUPFAM" id="SSF55816">
    <property type="entry name" value="5'-nucleotidase (syn. UDP-sugar hydrolase), C-terminal domain"/>
    <property type="match status" value="1"/>
</dbReference>
<dbReference type="InterPro" id="IPR004843">
    <property type="entry name" value="Calcineurin-like_PHP"/>
</dbReference>
<protein>
    <submittedName>
        <fullName evidence="6">Bifunctional 2',3'-cyclic-nucleotide 2'-phosphodiesterase/3'-nucleotidase</fullName>
    </submittedName>
</protein>
<dbReference type="Pfam" id="PF00149">
    <property type="entry name" value="Metallophos"/>
    <property type="match status" value="1"/>
</dbReference>
<comment type="caution">
    <text evidence="6">The sequence shown here is derived from an EMBL/GenBank/DDBJ whole genome shotgun (WGS) entry which is preliminary data.</text>
</comment>
<dbReference type="PANTHER" id="PTHR11575:SF6">
    <property type="entry name" value="2',3'-CYCLIC-NUCLEOTIDE 2'-PHOSPHODIESTERASE_3'-NUCLEOTIDASE"/>
    <property type="match status" value="1"/>
</dbReference>
<dbReference type="GO" id="GO:0030288">
    <property type="term" value="C:outer membrane-bounded periplasmic space"/>
    <property type="evidence" value="ECO:0007669"/>
    <property type="project" value="TreeGrafter"/>
</dbReference>
<evidence type="ECO:0000313" key="9">
    <source>
        <dbReference type="Proteomes" id="UP001169492"/>
    </source>
</evidence>
<dbReference type="SUPFAM" id="SSF56300">
    <property type="entry name" value="Metallo-dependent phosphatases"/>
    <property type="match status" value="1"/>
</dbReference>
<dbReference type="NCBIfam" id="NF006938">
    <property type="entry name" value="PRK09420.1"/>
    <property type="match status" value="1"/>
</dbReference>